<proteinExistence type="predicted"/>
<accession>A0AAV2SDF4</accession>
<protein>
    <recommendedName>
        <fullName evidence="4">EML-like second beta-propeller domain-containing protein</fullName>
    </recommendedName>
</protein>
<name>A0AAV2SDF4_MEGNR</name>
<dbReference type="InterPro" id="IPR015943">
    <property type="entry name" value="WD40/YVTN_repeat-like_dom_sf"/>
</dbReference>
<dbReference type="PANTHER" id="PTHR13720">
    <property type="entry name" value="WD-40 REPEAT PROTEIN"/>
    <property type="match status" value="1"/>
</dbReference>
<feature type="repeat" description="WD" evidence="3">
    <location>
        <begin position="551"/>
        <end position="593"/>
    </location>
</feature>
<feature type="non-terminal residue" evidence="5">
    <location>
        <position position="810"/>
    </location>
</feature>
<dbReference type="Pfam" id="PF23414">
    <property type="entry name" value="Beta-prop_EML_2"/>
    <property type="match status" value="1"/>
</dbReference>
<dbReference type="PANTHER" id="PTHR13720:SF33">
    <property type="entry name" value="HELP DOMAIN-CONTAINING PROTEIN"/>
    <property type="match status" value="1"/>
</dbReference>
<dbReference type="PROSITE" id="PS50082">
    <property type="entry name" value="WD_REPEATS_2"/>
    <property type="match status" value="1"/>
</dbReference>
<reference evidence="5 6" key="1">
    <citation type="submission" date="2024-05" db="EMBL/GenBank/DDBJ databases">
        <authorList>
            <person name="Wallberg A."/>
        </authorList>
    </citation>
    <scope>NUCLEOTIDE SEQUENCE [LARGE SCALE GENOMIC DNA]</scope>
</reference>
<dbReference type="InterPro" id="IPR050630">
    <property type="entry name" value="WD_repeat_EMAP"/>
</dbReference>
<organism evidence="5 6">
    <name type="scientific">Meganyctiphanes norvegica</name>
    <name type="common">Northern krill</name>
    <name type="synonym">Thysanopoda norvegica</name>
    <dbReference type="NCBI Taxonomy" id="48144"/>
    <lineage>
        <taxon>Eukaryota</taxon>
        <taxon>Metazoa</taxon>
        <taxon>Ecdysozoa</taxon>
        <taxon>Arthropoda</taxon>
        <taxon>Crustacea</taxon>
        <taxon>Multicrustacea</taxon>
        <taxon>Malacostraca</taxon>
        <taxon>Eumalacostraca</taxon>
        <taxon>Eucarida</taxon>
        <taxon>Euphausiacea</taxon>
        <taxon>Euphausiidae</taxon>
        <taxon>Meganyctiphanes</taxon>
    </lineage>
</organism>
<dbReference type="FunFam" id="2.130.10.10:FF:000044">
    <property type="entry name" value="echinoderm microtubule-associated protein-like 6 isoform X1"/>
    <property type="match status" value="1"/>
</dbReference>
<dbReference type="GO" id="GO:0008017">
    <property type="term" value="F:microtubule binding"/>
    <property type="evidence" value="ECO:0007669"/>
    <property type="project" value="TreeGrafter"/>
</dbReference>
<comment type="caution">
    <text evidence="5">The sequence shown here is derived from an EMBL/GenBank/DDBJ whole genome shotgun (WGS) entry which is preliminary data.</text>
</comment>
<dbReference type="SUPFAM" id="SSF50978">
    <property type="entry name" value="WD40 repeat-like"/>
    <property type="match status" value="1"/>
</dbReference>
<sequence length="810" mass="91659">MIGHQLSSEKDQLVCSSSETVTKNITSLSGQTHFMLYLSLINSCHYIVIRKRAHNGHHIDISNMAATLQVHPSSSSQLENHVYYTLYRWSVKHMSIISGLQYSTLLKVSSAGDGSTITSVQGYDHGTQQYIWQRRKNCNRRFYCEMVFFAEWKNSIEVGGQHRISTNGNIFPLLIWQHWSNLINYHIFEKVTACTSLIRSHMVVHMVISGQNSSHHVLIIPKKNLVSPLNYLHRESNVSIVIFRIEMLQPMKESNSPAFSKRFKNVTKMLRALHIVSRLAALARKFYLNEKSVMNKTKDLLWSLQIQSHLILDVICVLQLFRNGHMWSGGIIRICCVSVGGGNYLRLWDLEEHTSFATTVLDDAARAAAFSPDGKYVAVGLRHGVFVILHADTLDEKMRISDRQEGRYDLKYSPDGRYLAVASNDNIVDIYDVADDYGRCSELRRASSFITHIDWSNDSNFIMTNDGAGERLIFDVHSGEIAKESGIEWASWTGVLGETVAGLWHKYGALSDINAVDANFYLGTIVTGDDFGLVKLFAFPCPKKGSKCRVFVGHSAHVTNVRWTSDSGHVVSVGGADHAVFLWKFKPNRFSSVSKEQVSVRTLVDESDDGEDLDTEDELEGIPEVTFDLEDELKTNRNSSKSVYKKKNKRRQKTTVELADDSTFAHRKDATGWEDKNVLPDRTMSLHHVFGFLLKNKNGCHKVHEADYMVIQFIQVSSAAIHPGSLNPFLAHGIVLFFLQGRSRPRIANNQQFPTTTYNWQNNLSMLQALLKNYYLNNSVDVVAFCREVERVVLSSLDRDDALAKFLKGC</sequence>
<dbReference type="InterPro" id="IPR036322">
    <property type="entry name" value="WD40_repeat_dom_sf"/>
</dbReference>
<gene>
    <name evidence="5" type="ORF">MNOR_LOCUS34534</name>
</gene>
<evidence type="ECO:0000256" key="2">
    <source>
        <dbReference type="ARBA" id="ARBA00022737"/>
    </source>
</evidence>
<evidence type="ECO:0000256" key="3">
    <source>
        <dbReference type="PROSITE-ProRule" id="PRU00221"/>
    </source>
</evidence>
<dbReference type="AlphaFoldDB" id="A0AAV2SDF4"/>
<keyword evidence="6" id="KW-1185">Reference proteome</keyword>
<keyword evidence="2" id="KW-0677">Repeat</keyword>
<evidence type="ECO:0000313" key="6">
    <source>
        <dbReference type="Proteomes" id="UP001497623"/>
    </source>
</evidence>
<dbReference type="InterPro" id="IPR001680">
    <property type="entry name" value="WD40_rpt"/>
</dbReference>
<dbReference type="Gene3D" id="2.130.10.10">
    <property type="entry name" value="YVTN repeat-like/Quinoprotein amine dehydrogenase"/>
    <property type="match status" value="2"/>
</dbReference>
<dbReference type="SMART" id="SM00320">
    <property type="entry name" value="WD40"/>
    <property type="match status" value="4"/>
</dbReference>
<dbReference type="EMBL" id="CAXKWB010053605">
    <property type="protein sequence ID" value="CAL4174523.1"/>
    <property type="molecule type" value="Genomic_DNA"/>
</dbReference>
<evidence type="ECO:0000313" key="5">
    <source>
        <dbReference type="EMBL" id="CAL4174523.1"/>
    </source>
</evidence>
<evidence type="ECO:0000259" key="4">
    <source>
        <dbReference type="Pfam" id="PF23414"/>
    </source>
</evidence>
<evidence type="ECO:0000256" key="1">
    <source>
        <dbReference type="ARBA" id="ARBA00022574"/>
    </source>
</evidence>
<keyword evidence="1 3" id="KW-0853">WD repeat</keyword>
<dbReference type="PROSITE" id="PS50294">
    <property type="entry name" value="WD_REPEATS_REGION"/>
    <property type="match status" value="1"/>
</dbReference>
<feature type="domain" description="EML-like second beta-propeller" evidence="4">
    <location>
        <begin position="335"/>
        <end position="584"/>
    </location>
</feature>
<dbReference type="Proteomes" id="UP001497623">
    <property type="component" value="Unassembled WGS sequence"/>
</dbReference>
<dbReference type="InterPro" id="IPR055442">
    <property type="entry name" value="Beta-prop_EML-like_2nd"/>
</dbReference>